<evidence type="ECO:0000313" key="2">
    <source>
        <dbReference type="Proteomes" id="UP000324222"/>
    </source>
</evidence>
<dbReference type="EMBL" id="VSRR010034811">
    <property type="protein sequence ID" value="MPC72481.1"/>
    <property type="molecule type" value="Genomic_DNA"/>
</dbReference>
<protein>
    <submittedName>
        <fullName evidence="1">Uncharacterized protein</fullName>
    </submittedName>
</protein>
<proteinExistence type="predicted"/>
<gene>
    <name evidence="1" type="ORF">E2C01_066790</name>
</gene>
<keyword evidence="2" id="KW-1185">Reference proteome</keyword>
<comment type="caution">
    <text evidence="1">The sequence shown here is derived from an EMBL/GenBank/DDBJ whole genome shotgun (WGS) entry which is preliminary data.</text>
</comment>
<organism evidence="1 2">
    <name type="scientific">Portunus trituberculatus</name>
    <name type="common">Swimming crab</name>
    <name type="synonym">Neptunus trituberculatus</name>
    <dbReference type="NCBI Taxonomy" id="210409"/>
    <lineage>
        <taxon>Eukaryota</taxon>
        <taxon>Metazoa</taxon>
        <taxon>Ecdysozoa</taxon>
        <taxon>Arthropoda</taxon>
        <taxon>Crustacea</taxon>
        <taxon>Multicrustacea</taxon>
        <taxon>Malacostraca</taxon>
        <taxon>Eumalacostraca</taxon>
        <taxon>Eucarida</taxon>
        <taxon>Decapoda</taxon>
        <taxon>Pleocyemata</taxon>
        <taxon>Brachyura</taxon>
        <taxon>Eubrachyura</taxon>
        <taxon>Portunoidea</taxon>
        <taxon>Portunidae</taxon>
        <taxon>Portuninae</taxon>
        <taxon>Portunus</taxon>
    </lineage>
</organism>
<name>A0A5B7HI34_PORTR</name>
<dbReference type="Proteomes" id="UP000324222">
    <property type="component" value="Unassembled WGS sequence"/>
</dbReference>
<reference evidence="1 2" key="1">
    <citation type="submission" date="2019-05" db="EMBL/GenBank/DDBJ databases">
        <title>Another draft genome of Portunus trituberculatus and its Hox gene families provides insights of decapod evolution.</title>
        <authorList>
            <person name="Jeong J.-H."/>
            <person name="Song I."/>
            <person name="Kim S."/>
            <person name="Choi T."/>
            <person name="Kim D."/>
            <person name="Ryu S."/>
            <person name="Kim W."/>
        </authorList>
    </citation>
    <scope>NUCLEOTIDE SEQUENCE [LARGE SCALE GENOMIC DNA]</scope>
    <source>
        <tissue evidence="1">Muscle</tissue>
    </source>
</reference>
<sequence length="89" mass="9450">MPWDVLVRAGVQGCFFSFLLSTVLSSALLSPPRSLDGLAKATTSQKLSMSAGQGTERVDGVGADNILHPLSCPTPFNLLLCSYLALCHR</sequence>
<dbReference type="AlphaFoldDB" id="A0A5B7HI34"/>
<evidence type="ECO:0000313" key="1">
    <source>
        <dbReference type="EMBL" id="MPC72481.1"/>
    </source>
</evidence>
<accession>A0A5B7HI34</accession>